<sequence length="190" mass="20339">MSQAMKQRLVGAIVLGCLAIIFLPILLDGEGVSPAEMNIVIPAAPAFPEPLVVEPQRPTVLSDTDDILIEPESVIEEAVEVVDAIAVNSDINQVDNRELPILDAEGLPQAWSIRLGLFGDSANAETLIAELLNQGYRAYSDVAFTSQGELIAVLVGPVLTQSDAESLKTELSNSFNVEALIVDFRIDGEN</sequence>
<accession>A0A2A5CE32</accession>
<protein>
    <recommendedName>
        <fullName evidence="2">SPOR domain-containing protein</fullName>
    </recommendedName>
</protein>
<evidence type="ECO:0000256" key="1">
    <source>
        <dbReference type="SAM" id="Phobius"/>
    </source>
</evidence>
<organism evidence="3 4">
    <name type="scientific">SAR86 cluster bacterium</name>
    <dbReference type="NCBI Taxonomy" id="2030880"/>
    <lineage>
        <taxon>Bacteria</taxon>
        <taxon>Pseudomonadati</taxon>
        <taxon>Pseudomonadota</taxon>
        <taxon>Gammaproteobacteria</taxon>
        <taxon>SAR86 cluster</taxon>
    </lineage>
</organism>
<dbReference type="InterPro" id="IPR036680">
    <property type="entry name" value="SPOR-like_sf"/>
</dbReference>
<evidence type="ECO:0000313" key="4">
    <source>
        <dbReference type="Proteomes" id="UP000228987"/>
    </source>
</evidence>
<dbReference type="Proteomes" id="UP000228987">
    <property type="component" value="Unassembled WGS sequence"/>
</dbReference>
<dbReference type="InterPro" id="IPR007730">
    <property type="entry name" value="SPOR-like_dom"/>
</dbReference>
<gene>
    <name evidence="3" type="ORF">COA71_05975</name>
</gene>
<dbReference type="GO" id="GO:0032506">
    <property type="term" value="P:cytokinetic process"/>
    <property type="evidence" value="ECO:0007669"/>
    <property type="project" value="TreeGrafter"/>
</dbReference>
<dbReference type="Pfam" id="PF05036">
    <property type="entry name" value="SPOR"/>
    <property type="match status" value="1"/>
</dbReference>
<dbReference type="EMBL" id="NVWI01000003">
    <property type="protein sequence ID" value="PCJ42137.1"/>
    <property type="molecule type" value="Genomic_DNA"/>
</dbReference>
<dbReference type="PROSITE" id="PS51724">
    <property type="entry name" value="SPOR"/>
    <property type="match status" value="1"/>
</dbReference>
<dbReference type="PANTHER" id="PTHR38687:SF1">
    <property type="entry name" value="CELL DIVISION PROTEIN DEDD"/>
    <property type="match status" value="1"/>
</dbReference>
<dbReference type="PANTHER" id="PTHR38687">
    <property type="entry name" value="CELL DIVISION PROTEIN DEDD-RELATED"/>
    <property type="match status" value="1"/>
</dbReference>
<evidence type="ECO:0000259" key="2">
    <source>
        <dbReference type="PROSITE" id="PS51724"/>
    </source>
</evidence>
<dbReference type="InterPro" id="IPR052521">
    <property type="entry name" value="Cell_div_SPOR-domain"/>
</dbReference>
<dbReference type="SUPFAM" id="SSF110997">
    <property type="entry name" value="Sporulation related repeat"/>
    <property type="match status" value="1"/>
</dbReference>
<name>A0A2A5CE32_9GAMM</name>
<feature type="transmembrane region" description="Helical" evidence="1">
    <location>
        <begin position="9"/>
        <end position="27"/>
    </location>
</feature>
<keyword evidence="1" id="KW-0812">Transmembrane</keyword>
<proteinExistence type="predicted"/>
<reference evidence="4" key="1">
    <citation type="submission" date="2017-08" db="EMBL/GenBank/DDBJ databases">
        <title>A dynamic microbial community with high functional redundancy inhabits the cold, oxic subseafloor aquifer.</title>
        <authorList>
            <person name="Tully B.J."/>
            <person name="Wheat C.G."/>
            <person name="Glazer B.T."/>
            <person name="Huber J.A."/>
        </authorList>
    </citation>
    <scope>NUCLEOTIDE SEQUENCE [LARGE SCALE GENOMIC DNA]</scope>
</reference>
<evidence type="ECO:0000313" key="3">
    <source>
        <dbReference type="EMBL" id="PCJ42137.1"/>
    </source>
</evidence>
<keyword evidence="1" id="KW-0472">Membrane</keyword>
<dbReference type="GO" id="GO:0030428">
    <property type="term" value="C:cell septum"/>
    <property type="evidence" value="ECO:0007669"/>
    <property type="project" value="TreeGrafter"/>
</dbReference>
<dbReference type="GO" id="GO:0042834">
    <property type="term" value="F:peptidoglycan binding"/>
    <property type="evidence" value="ECO:0007669"/>
    <property type="project" value="InterPro"/>
</dbReference>
<feature type="domain" description="SPOR" evidence="2">
    <location>
        <begin position="105"/>
        <end position="184"/>
    </location>
</feature>
<comment type="caution">
    <text evidence="3">The sequence shown here is derived from an EMBL/GenBank/DDBJ whole genome shotgun (WGS) entry which is preliminary data.</text>
</comment>
<keyword evidence="1" id="KW-1133">Transmembrane helix</keyword>
<dbReference type="GO" id="GO:0032153">
    <property type="term" value="C:cell division site"/>
    <property type="evidence" value="ECO:0007669"/>
    <property type="project" value="TreeGrafter"/>
</dbReference>
<dbReference type="AlphaFoldDB" id="A0A2A5CE32"/>
<dbReference type="Gene3D" id="3.30.70.1070">
    <property type="entry name" value="Sporulation related repeat"/>
    <property type="match status" value="1"/>
</dbReference>